<evidence type="ECO:0000256" key="6">
    <source>
        <dbReference type="SAM" id="Phobius"/>
    </source>
</evidence>
<proteinExistence type="inferred from homology"/>
<keyword evidence="9" id="KW-1185">Reference proteome</keyword>
<comment type="similarity">
    <text evidence="1">Belongs to the APC1 family.</text>
</comment>
<evidence type="ECO:0000256" key="3">
    <source>
        <dbReference type="ARBA" id="ARBA00022737"/>
    </source>
</evidence>
<evidence type="ECO:0000313" key="9">
    <source>
        <dbReference type="Proteomes" id="UP000327157"/>
    </source>
</evidence>
<dbReference type="GO" id="GO:0005680">
    <property type="term" value="C:anaphase-promoting complex"/>
    <property type="evidence" value="ECO:0007669"/>
    <property type="project" value="InterPro"/>
</dbReference>
<dbReference type="OrthoDB" id="1730746at2759"/>
<dbReference type="GO" id="GO:0070979">
    <property type="term" value="P:protein K11-linked ubiquitination"/>
    <property type="evidence" value="ECO:0007669"/>
    <property type="project" value="TreeGrafter"/>
</dbReference>
<keyword evidence="4" id="KW-0498">Mitosis</keyword>
<dbReference type="AlphaFoldDB" id="A0A5N5F5Z5"/>
<keyword evidence="6" id="KW-1133">Transmembrane helix</keyword>
<reference evidence="8 9" key="1">
    <citation type="submission" date="2019-09" db="EMBL/GenBank/DDBJ databases">
        <authorList>
            <person name="Ou C."/>
        </authorList>
    </citation>
    <scope>NUCLEOTIDE SEQUENCE [LARGE SCALE GENOMIC DNA]</scope>
    <source>
        <strain evidence="8">S2</strain>
        <tissue evidence="8">Leaf</tissue>
    </source>
</reference>
<dbReference type="Gene3D" id="1.25.10.10">
    <property type="entry name" value="Leucine-rich Repeat Variant"/>
    <property type="match status" value="1"/>
</dbReference>
<comment type="caution">
    <text evidence="8">The sequence shown here is derived from an EMBL/GenBank/DDBJ whole genome shotgun (WGS) entry which is preliminary data.</text>
</comment>
<feature type="transmembrane region" description="Helical" evidence="6">
    <location>
        <begin position="255"/>
        <end position="273"/>
    </location>
</feature>
<dbReference type="GO" id="GO:0060090">
    <property type="term" value="F:molecular adaptor activity"/>
    <property type="evidence" value="ECO:0007669"/>
    <property type="project" value="TreeGrafter"/>
</dbReference>
<feature type="transmembrane region" description="Helical" evidence="6">
    <location>
        <begin position="217"/>
        <end position="234"/>
    </location>
</feature>
<keyword evidence="6" id="KW-0472">Membrane</keyword>
<evidence type="ECO:0000256" key="4">
    <source>
        <dbReference type="ARBA" id="ARBA00022776"/>
    </source>
</evidence>
<dbReference type="PANTHER" id="PTHR12827:SF3">
    <property type="entry name" value="ANAPHASE-PROMOTING COMPLEX SUBUNIT 1"/>
    <property type="match status" value="1"/>
</dbReference>
<name>A0A5N5F5Z5_9ROSA</name>
<feature type="domain" description="Anaphase-promoting complex subunit 1 beta-sandwich" evidence="7">
    <location>
        <begin position="320"/>
        <end position="365"/>
    </location>
</feature>
<keyword evidence="6" id="KW-0812">Transmembrane</keyword>
<dbReference type="PANTHER" id="PTHR12827">
    <property type="entry name" value="MEIOTIC CHECKPOINT REGULATOR TSG24 FAMILY MEMBER"/>
    <property type="match status" value="1"/>
</dbReference>
<evidence type="ECO:0000313" key="8">
    <source>
        <dbReference type="EMBL" id="KAB2598367.1"/>
    </source>
</evidence>
<gene>
    <name evidence="8" type="ORF">D8674_001287</name>
</gene>
<keyword evidence="2" id="KW-0132">Cell division</keyword>
<protein>
    <submittedName>
        <fullName evidence="8">Anaphase-promoting complex subunit 1-like</fullName>
    </submittedName>
</protein>
<dbReference type="Proteomes" id="UP000327157">
    <property type="component" value="Chromosome 1"/>
</dbReference>
<evidence type="ECO:0000259" key="7">
    <source>
        <dbReference type="Pfam" id="PF21282"/>
    </source>
</evidence>
<evidence type="ECO:0000256" key="5">
    <source>
        <dbReference type="ARBA" id="ARBA00023306"/>
    </source>
</evidence>
<reference evidence="8 9" key="3">
    <citation type="submission" date="2019-11" db="EMBL/GenBank/DDBJ databases">
        <title>A de novo genome assembly of a pear dwarfing rootstock.</title>
        <authorList>
            <person name="Wang F."/>
            <person name="Wang J."/>
            <person name="Li S."/>
            <person name="Zhang Y."/>
            <person name="Fang M."/>
            <person name="Ma L."/>
            <person name="Zhao Y."/>
            <person name="Jiang S."/>
        </authorList>
    </citation>
    <scope>NUCLEOTIDE SEQUENCE [LARGE SCALE GENOMIC DNA]</scope>
    <source>
        <strain evidence="8">S2</strain>
        <tissue evidence="8">Leaf</tissue>
    </source>
</reference>
<dbReference type="InterPro" id="IPR048971">
    <property type="entry name" value="Apc1_3rd"/>
</dbReference>
<sequence>MAGSDWFVSVARVSRSFPASSYKLSVTDKVDNCSPQSVACAPILYLGVGFIRLVACPAKCNCMFRFALLATSKLEIGRRSAGDNVLEREGYAVSAGFSLGLFALGRGEDALGFMDTMYAVESIFLSLLCYFSDRSLSAILSTDEHSRAAAQMMDGTAVNVDATAPGATLALALMFLNVVSTKDDTDLNSTLQELLYSYAVYFLNEPYVDRSTLEICLHLIVLSLSLVMAGSGHLRTFKLLRFLRNRNSADGQVNYGVQMAVGLAIGFLFLGGGTRTFSTSNSSVAALPITLYPRLPTGPSDNRCHLQAFRHLYVLATEARWIQTVDVDTGLSVYAPLEVTIRETEHYAETSFCEVTPCLLPETLLGKYLALHRNFPPGFLRKIFEETVYFRYTRQLDQWQVKLPVKLSFYATLLLFLAPAYLFERWHCSVQLYSMSSEAGGRDHKLFSGLERRLL</sequence>
<organism evidence="8 9">
    <name type="scientific">Pyrus ussuriensis x Pyrus communis</name>
    <dbReference type="NCBI Taxonomy" id="2448454"/>
    <lineage>
        <taxon>Eukaryota</taxon>
        <taxon>Viridiplantae</taxon>
        <taxon>Streptophyta</taxon>
        <taxon>Embryophyta</taxon>
        <taxon>Tracheophyta</taxon>
        <taxon>Spermatophyta</taxon>
        <taxon>Magnoliopsida</taxon>
        <taxon>eudicotyledons</taxon>
        <taxon>Gunneridae</taxon>
        <taxon>Pentapetalae</taxon>
        <taxon>rosids</taxon>
        <taxon>fabids</taxon>
        <taxon>Rosales</taxon>
        <taxon>Rosaceae</taxon>
        <taxon>Amygdaloideae</taxon>
        <taxon>Maleae</taxon>
        <taxon>Pyrus</taxon>
    </lineage>
</organism>
<dbReference type="InterPro" id="IPR024990">
    <property type="entry name" value="Apc1"/>
</dbReference>
<dbReference type="GO" id="GO:0031145">
    <property type="term" value="P:anaphase-promoting complex-dependent catabolic process"/>
    <property type="evidence" value="ECO:0007669"/>
    <property type="project" value="TreeGrafter"/>
</dbReference>
<dbReference type="GO" id="GO:0007091">
    <property type="term" value="P:metaphase/anaphase transition of mitotic cell cycle"/>
    <property type="evidence" value="ECO:0007669"/>
    <property type="project" value="TreeGrafter"/>
</dbReference>
<dbReference type="EMBL" id="SMOL01000768">
    <property type="protein sequence ID" value="KAB2598367.1"/>
    <property type="molecule type" value="Genomic_DNA"/>
</dbReference>
<evidence type="ECO:0000256" key="2">
    <source>
        <dbReference type="ARBA" id="ARBA00022618"/>
    </source>
</evidence>
<dbReference type="Pfam" id="PF21282">
    <property type="entry name" value="APC1_3rd"/>
    <property type="match status" value="1"/>
</dbReference>
<dbReference type="InterPro" id="IPR011989">
    <property type="entry name" value="ARM-like"/>
</dbReference>
<evidence type="ECO:0000256" key="1">
    <source>
        <dbReference type="ARBA" id="ARBA00010547"/>
    </source>
</evidence>
<keyword evidence="3" id="KW-0677">Repeat</keyword>
<keyword evidence="5" id="KW-0131">Cell cycle</keyword>
<dbReference type="GO" id="GO:0051301">
    <property type="term" value="P:cell division"/>
    <property type="evidence" value="ECO:0007669"/>
    <property type="project" value="UniProtKB-KW"/>
</dbReference>
<accession>A0A5N5F5Z5</accession>
<reference evidence="9" key="2">
    <citation type="submission" date="2019-10" db="EMBL/GenBank/DDBJ databases">
        <title>A de novo genome assembly of a pear dwarfing rootstock.</title>
        <authorList>
            <person name="Wang F."/>
            <person name="Wang J."/>
            <person name="Li S."/>
            <person name="Zhang Y."/>
            <person name="Fang M."/>
            <person name="Ma L."/>
            <person name="Zhao Y."/>
            <person name="Jiang S."/>
        </authorList>
    </citation>
    <scope>NUCLEOTIDE SEQUENCE [LARGE SCALE GENOMIC DNA]</scope>
</reference>